<name>A0A9P5XCB8_9AGAR</name>
<accession>A0A9P5XCB8</accession>
<evidence type="ECO:0000313" key="1">
    <source>
        <dbReference type="EMBL" id="KAF9446960.1"/>
    </source>
</evidence>
<gene>
    <name evidence="1" type="ORF">P691DRAFT_672424</name>
</gene>
<evidence type="ECO:0000313" key="2">
    <source>
        <dbReference type="Proteomes" id="UP000807342"/>
    </source>
</evidence>
<organism evidence="1 2">
    <name type="scientific">Macrolepiota fuliginosa MF-IS2</name>
    <dbReference type="NCBI Taxonomy" id="1400762"/>
    <lineage>
        <taxon>Eukaryota</taxon>
        <taxon>Fungi</taxon>
        <taxon>Dikarya</taxon>
        <taxon>Basidiomycota</taxon>
        <taxon>Agaricomycotina</taxon>
        <taxon>Agaricomycetes</taxon>
        <taxon>Agaricomycetidae</taxon>
        <taxon>Agaricales</taxon>
        <taxon>Agaricineae</taxon>
        <taxon>Agaricaceae</taxon>
        <taxon>Macrolepiota</taxon>
    </lineage>
</organism>
<dbReference type="AlphaFoldDB" id="A0A9P5XCB8"/>
<evidence type="ECO:0008006" key="3">
    <source>
        <dbReference type="Google" id="ProtNLM"/>
    </source>
</evidence>
<dbReference type="Proteomes" id="UP000807342">
    <property type="component" value="Unassembled WGS sequence"/>
</dbReference>
<proteinExistence type="predicted"/>
<sequence>MSSDTGQVSDSVKQGCEVAARSQRATRLYTGLSQQYFPNFCKLVHAVRIISQHSITPTELDSAGKLFSEFLIEFEELYVQRITSQMHFVQQCMHVLWHIVPEIYHLGPTCNYAQWTMEQTIGNLGQEIQLHSNPFSNLVQWGILQAQINTLIAKYPELSHEGHVPHDTIQLDGNYALLHIPWDEQIYRLRPDEL</sequence>
<keyword evidence="2" id="KW-1185">Reference proteome</keyword>
<comment type="caution">
    <text evidence="1">The sequence shown here is derived from an EMBL/GenBank/DDBJ whole genome shotgun (WGS) entry which is preliminary data.</text>
</comment>
<protein>
    <recommendedName>
        <fullName evidence="3">DUF4218 domain-containing protein</fullName>
    </recommendedName>
</protein>
<dbReference type="EMBL" id="MU151221">
    <property type="protein sequence ID" value="KAF9446960.1"/>
    <property type="molecule type" value="Genomic_DNA"/>
</dbReference>
<dbReference type="OrthoDB" id="2669721at2759"/>
<reference evidence="1" key="1">
    <citation type="submission" date="2020-11" db="EMBL/GenBank/DDBJ databases">
        <authorList>
            <consortium name="DOE Joint Genome Institute"/>
            <person name="Ahrendt S."/>
            <person name="Riley R."/>
            <person name="Andreopoulos W."/>
            <person name="Labutti K."/>
            <person name="Pangilinan J."/>
            <person name="Ruiz-Duenas F.J."/>
            <person name="Barrasa J.M."/>
            <person name="Sanchez-Garcia M."/>
            <person name="Camarero S."/>
            <person name="Miyauchi S."/>
            <person name="Serrano A."/>
            <person name="Linde D."/>
            <person name="Babiker R."/>
            <person name="Drula E."/>
            <person name="Ayuso-Fernandez I."/>
            <person name="Pacheco R."/>
            <person name="Padilla G."/>
            <person name="Ferreira P."/>
            <person name="Barriuso J."/>
            <person name="Kellner H."/>
            <person name="Castanera R."/>
            <person name="Alfaro M."/>
            <person name="Ramirez L."/>
            <person name="Pisabarro A.G."/>
            <person name="Kuo A."/>
            <person name="Tritt A."/>
            <person name="Lipzen A."/>
            <person name="He G."/>
            <person name="Yan M."/>
            <person name="Ng V."/>
            <person name="Cullen D."/>
            <person name="Martin F."/>
            <person name="Rosso M.-N."/>
            <person name="Henrissat B."/>
            <person name="Hibbett D."/>
            <person name="Martinez A.T."/>
            <person name="Grigoriev I.V."/>
        </authorList>
    </citation>
    <scope>NUCLEOTIDE SEQUENCE</scope>
    <source>
        <strain evidence="1">MF-IS2</strain>
    </source>
</reference>